<reference evidence="2 3" key="1">
    <citation type="submission" date="2014-07" db="EMBL/GenBank/DDBJ databases">
        <authorList>
            <person name="Lee K."/>
            <person name="Lim J.Y."/>
            <person name="Hwang I."/>
        </authorList>
    </citation>
    <scope>NUCLEOTIDE SEQUENCE [LARGE SCALE GENOMIC DNA]</scope>
    <source>
        <strain evidence="2 3">KL28</strain>
    </source>
</reference>
<protein>
    <submittedName>
        <fullName evidence="2">AraC family transcriptional regulator</fullName>
    </submittedName>
</protein>
<dbReference type="HOGENOM" id="CLU_1685054_0_0_6"/>
<sequence>MTTLDPALEQQRQELADLVRRHAPRSISVESAIDDLYLVQYEESVRSMPALAQPALCILAHGSKEICLGDERYVYDPLHYMVLSVALPAWLTDECCVAAAVTLSQGTIQYSPSARGTHTSRRCRLKRTGKGISRNRPWIKNKIGRAIIIAPAIKIF</sequence>
<proteinExistence type="predicted"/>
<dbReference type="Pfam" id="PF06719">
    <property type="entry name" value="AraC_N"/>
    <property type="match status" value="1"/>
</dbReference>
<evidence type="ECO:0000313" key="2">
    <source>
        <dbReference type="EMBL" id="AIL60261.1"/>
    </source>
</evidence>
<dbReference type="KEGG" id="palk:PSAKL28_10310"/>
<dbReference type="EMBL" id="CP009048">
    <property type="protein sequence ID" value="AIL60261.1"/>
    <property type="molecule type" value="Genomic_DNA"/>
</dbReference>
<dbReference type="GO" id="GO:0006355">
    <property type="term" value="P:regulation of DNA-templated transcription"/>
    <property type="evidence" value="ECO:0007669"/>
    <property type="project" value="TreeGrafter"/>
</dbReference>
<dbReference type="InterPro" id="IPR009594">
    <property type="entry name" value="Tscrpt_reg_HTH_AraC_N"/>
</dbReference>
<gene>
    <name evidence="2" type="ORF">PSAKL28_10310</name>
</gene>
<accession>A0A077FA46</accession>
<organism evidence="2 3">
    <name type="scientific">Pseudomonas alkylphenolica</name>
    <dbReference type="NCBI Taxonomy" id="237609"/>
    <lineage>
        <taxon>Bacteria</taxon>
        <taxon>Pseudomonadati</taxon>
        <taxon>Pseudomonadota</taxon>
        <taxon>Gammaproteobacteria</taxon>
        <taxon>Pseudomonadales</taxon>
        <taxon>Pseudomonadaceae</taxon>
        <taxon>Pseudomonas</taxon>
    </lineage>
</organism>
<evidence type="ECO:0000259" key="1">
    <source>
        <dbReference type="Pfam" id="PF06719"/>
    </source>
</evidence>
<dbReference type="AlphaFoldDB" id="A0A077FA46"/>
<evidence type="ECO:0000313" key="3">
    <source>
        <dbReference type="Proteomes" id="UP000028931"/>
    </source>
</evidence>
<dbReference type="Proteomes" id="UP000028931">
    <property type="component" value="Chromosome"/>
</dbReference>
<dbReference type="PANTHER" id="PTHR43436">
    <property type="entry name" value="ARAC-FAMILY TRANSCRIPTIONAL REGULATOR"/>
    <property type="match status" value="1"/>
</dbReference>
<dbReference type="eggNOG" id="COG4977">
    <property type="taxonomic scope" value="Bacteria"/>
</dbReference>
<feature type="domain" description="Transcription regulator HTH AraC N-terminal" evidence="1">
    <location>
        <begin position="32"/>
        <end position="89"/>
    </location>
</feature>
<dbReference type="PANTHER" id="PTHR43436:SF1">
    <property type="entry name" value="TRANSCRIPTIONAL REGULATORY PROTEIN"/>
    <property type="match status" value="1"/>
</dbReference>
<name>A0A077FA46_9PSED</name>